<dbReference type="Proteomes" id="UP000231194">
    <property type="component" value="Unassembled WGS sequence"/>
</dbReference>
<dbReference type="InterPro" id="IPR000644">
    <property type="entry name" value="CBS_dom"/>
</dbReference>
<protein>
    <recommendedName>
        <fullName evidence="2">CBS domain-containing protein</fullName>
    </recommendedName>
</protein>
<keyword evidence="4" id="KW-1185">Reference proteome</keyword>
<proteinExistence type="predicted"/>
<evidence type="ECO:0000313" key="4">
    <source>
        <dbReference type="Proteomes" id="UP000231194"/>
    </source>
</evidence>
<evidence type="ECO:0000313" key="3">
    <source>
        <dbReference type="EMBL" id="PJG53238.1"/>
    </source>
</evidence>
<dbReference type="InterPro" id="IPR050486">
    <property type="entry name" value="Mannose-1P_guanyltransferase"/>
</dbReference>
<dbReference type="Pfam" id="PF00571">
    <property type="entry name" value="CBS"/>
    <property type="match status" value="2"/>
</dbReference>
<dbReference type="SUPFAM" id="SSF54631">
    <property type="entry name" value="CBS-domain pair"/>
    <property type="match status" value="1"/>
</dbReference>
<keyword evidence="1" id="KW-0129">CBS domain</keyword>
<dbReference type="AlphaFoldDB" id="A0A2M8R5Z3"/>
<dbReference type="CDD" id="cd06426">
    <property type="entry name" value="NTP_transferase_like_2"/>
    <property type="match status" value="1"/>
</dbReference>
<organism evidence="3 4">
    <name type="scientific">Bradyrhizobium forestalis</name>
    <dbReference type="NCBI Taxonomy" id="1419263"/>
    <lineage>
        <taxon>Bacteria</taxon>
        <taxon>Pseudomonadati</taxon>
        <taxon>Pseudomonadota</taxon>
        <taxon>Alphaproteobacteria</taxon>
        <taxon>Hyphomicrobiales</taxon>
        <taxon>Nitrobacteraceae</taxon>
        <taxon>Bradyrhizobium</taxon>
    </lineage>
</organism>
<dbReference type="InterPro" id="IPR046342">
    <property type="entry name" value="CBS_dom_sf"/>
</dbReference>
<dbReference type="EMBL" id="PGVG01000018">
    <property type="protein sequence ID" value="PJG53238.1"/>
    <property type="molecule type" value="Genomic_DNA"/>
</dbReference>
<dbReference type="CDD" id="cd04607">
    <property type="entry name" value="CBS_pair_NTP_transferase_assoc"/>
    <property type="match status" value="1"/>
</dbReference>
<dbReference type="Pfam" id="PF00483">
    <property type="entry name" value="NTP_transferase"/>
    <property type="match status" value="1"/>
</dbReference>
<feature type="domain" description="CBS" evidence="2">
    <location>
        <begin position="80"/>
        <end position="136"/>
    </location>
</feature>
<dbReference type="Gene3D" id="3.10.580.10">
    <property type="entry name" value="CBS-domain"/>
    <property type="match status" value="1"/>
</dbReference>
<accession>A0A2M8R5Z3</accession>
<dbReference type="InterPro" id="IPR029044">
    <property type="entry name" value="Nucleotide-diphossugar_trans"/>
</dbReference>
<dbReference type="PANTHER" id="PTHR22572">
    <property type="entry name" value="SUGAR-1-PHOSPHATE GUANYL TRANSFERASE"/>
    <property type="match status" value="1"/>
</dbReference>
<gene>
    <name evidence="3" type="ORF">CVM73_21610</name>
</gene>
<dbReference type="InterPro" id="IPR005835">
    <property type="entry name" value="NTP_transferase_dom"/>
</dbReference>
<evidence type="ECO:0000256" key="1">
    <source>
        <dbReference type="PROSITE-ProRule" id="PRU00703"/>
    </source>
</evidence>
<name>A0A2M8R5Z3_9BRAD</name>
<dbReference type="SUPFAM" id="SSF53448">
    <property type="entry name" value="Nucleotide-diphospho-sugar transferases"/>
    <property type="match status" value="1"/>
</dbReference>
<dbReference type="PROSITE" id="PS51371">
    <property type="entry name" value="CBS"/>
    <property type="match status" value="2"/>
</dbReference>
<feature type="domain" description="CBS" evidence="2">
    <location>
        <begin position="15"/>
        <end position="72"/>
    </location>
</feature>
<dbReference type="OrthoDB" id="9814110at2"/>
<evidence type="ECO:0000259" key="2">
    <source>
        <dbReference type="PROSITE" id="PS51371"/>
    </source>
</evidence>
<reference evidence="3 4" key="1">
    <citation type="submission" date="2017-11" db="EMBL/GenBank/DDBJ databases">
        <title>Bradyrhizobium forestalis sp. nov., an efficient nitrogen-fixing bacterium isolated from nodules of forest legume species in the Amazon.</title>
        <authorList>
            <person name="Costa E.M."/>
            <person name="Guimaraes A."/>
            <person name="Carvalho T.S."/>
            <person name="Rodrigues T.L."/>
            <person name="Ribeiro P.R.A."/>
            <person name="Lebbe L."/>
            <person name="Willems A."/>
            <person name="Moreira F.M.S."/>
        </authorList>
    </citation>
    <scope>NUCLEOTIDE SEQUENCE [LARGE SCALE GENOMIC DNA]</scope>
    <source>
        <strain evidence="3 4">INPA54B</strain>
    </source>
</reference>
<sequence length="363" mass="39956">MGRPQHLAYTRQIAMKSWRKAVVGTQATVGEAIAAIESGSIQIALVLDDQNRLLGVVTDGDVRRGLLRGIALTGFATDIMNRTPVSAPATLPREDRLHLMRQRSIKQLPLVDEGGHLVVVETLDELLEPRHYPNPVLIMAGGLGERLGALTRDVPKPMLNVGGRPLLETIVRNVVQQGFGNIFISVNYKAQTIKDYFADGAAFGASIQYVHETERLGTAGALGLFSTPPDLPMIVTNGDILTTINYGALLDFHNGTPAEATMAVREHKVHVPYGVVSTSEGFLHTIREKPTESWFVSAGIYVIGRSVFRHVTPRVSIDMPTVLERVIADKGRVAVYPIREYWLDIGRLEDFEQAHAEFHEVFP</sequence>
<dbReference type="Gene3D" id="3.90.550.10">
    <property type="entry name" value="Spore Coat Polysaccharide Biosynthesis Protein SpsA, Chain A"/>
    <property type="match status" value="1"/>
</dbReference>
<comment type="caution">
    <text evidence="3">The sequence shown here is derived from an EMBL/GenBank/DDBJ whole genome shotgun (WGS) entry which is preliminary data.</text>
</comment>